<accession>A0AA88Y194</accession>
<dbReference type="AlphaFoldDB" id="A0AA88Y194"/>
<evidence type="ECO:0000256" key="3">
    <source>
        <dbReference type="ARBA" id="ARBA00022729"/>
    </source>
</evidence>
<sequence length="137" mass="15420">MMRIEYFYWILFLQIMFLNSFVNSIHCPSCEKIHCRIKKLSKLRCKGGTTRGICGCCPTCAKVEGERCGGDFAYLGKCDVGLYCKMETPKYVGREPDGVCQLVPVQIQDAPVRRGGCRPRCSPEFCTIYPRAICSAV</sequence>
<dbReference type="EMBL" id="VSWD01000007">
    <property type="protein sequence ID" value="KAK3096485.1"/>
    <property type="molecule type" value="Genomic_DNA"/>
</dbReference>
<dbReference type="InterPro" id="IPR000867">
    <property type="entry name" value="IGFBP-like"/>
</dbReference>
<evidence type="ECO:0000256" key="4">
    <source>
        <dbReference type="ARBA" id="ARBA00023157"/>
    </source>
</evidence>
<dbReference type="Pfam" id="PF00219">
    <property type="entry name" value="IGFBP"/>
    <property type="match status" value="1"/>
</dbReference>
<dbReference type="InterPro" id="IPR009030">
    <property type="entry name" value="Growth_fac_rcpt_cys_sf"/>
</dbReference>
<dbReference type="InterPro" id="IPR011390">
    <property type="entry name" value="IGFBP_rP_mac25"/>
</dbReference>
<dbReference type="GO" id="GO:0005576">
    <property type="term" value="C:extracellular region"/>
    <property type="evidence" value="ECO:0007669"/>
    <property type="project" value="UniProtKB-SubCell"/>
</dbReference>
<evidence type="ECO:0000256" key="2">
    <source>
        <dbReference type="ARBA" id="ARBA00022525"/>
    </source>
</evidence>
<comment type="caution">
    <text evidence="7">The sequence shown here is derived from an EMBL/GenBank/DDBJ whole genome shotgun (WGS) entry which is preliminary data.</text>
</comment>
<evidence type="ECO:0000313" key="8">
    <source>
        <dbReference type="Proteomes" id="UP001186944"/>
    </source>
</evidence>
<dbReference type="PROSITE" id="PS51323">
    <property type="entry name" value="IGFBP_N_2"/>
    <property type="match status" value="1"/>
</dbReference>
<dbReference type="GO" id="GO:0009966">
    <property type="term" value="P:regulation of signal transduction"/>
    <property type="evidence" value="ECO:0007669"/>
    <property type="project" value="TreeGrafter"/>
</dbReference>
<keyword evidence="8" id="KW-1185">Reference proteome</keyword>
<proteinExistence type="predicted"/>
<dbReference type="SUPFAM" id="SSF57184">
    <property type="entry name" value="Growth factor receptor domain"/>
    <property type="match status" value="1"/>
</dbReference>
<reference evidence="7" key="1">
    <citation type="submission" date="2019-08" db="EMBL/GenBank/DDBJ databases">
        <title>The improved chromosome-level genome for the pearl oyster Pinctada fucata martensii using PacBio sequencing and Hi-C.</title>
        <authorList>
            <person name="Zheng Z."/>
        </authorList>
    </citation>
    <scope>NUCLEOTIDE SEQUENCE</scope>
    <source>
        <strain evidence="7">ZZ-2019</strain>
        <tissue evidence="7">Adductor muscle</tissue>
    </source>
</reference>
<evidence type="ECO:0000313" key="7">
    <source>
        <dbReference type="EMBL" id="KAK3096485.1"/>
    </source>
</evidence>
<feature type="signal peptide" evidence="5">
    <location>
        <begin position="1"/>
        <end position="24"/>
    </location>
</feature>
<dbReference type="SMART" id="SM00121">
    <property type="entry name" value="IB"/>
    <property type="match status" value="1"/>
</dbReference>
<keyword evidence="2" id="KW-0964">Secreted</keyword>
<evidence type="ECO:0000259" key="6">
    <source>
        <dbReference type="PROSITE" id="PS51323"/>
    </source>
</evidence>
<dbReference type="Proteomes" id="UP001186944">
    <property type="component" value="Unassembled WGS sequence"/>
</dbReference>
<dbReference type="GO" id="GO:0001558">
    <property type="term" value="P:regulation of cell growth"/>
    <property type="evidence" value="ECO:0007669"/>
    <property type="project" value="InterPro"/>
</dbReference>
<keyword evidence="4" id="KW-1015">Disulfide bond</keyword>
<evidence type="ECO:0000256" key="1">
    <source>
        <dbReference type="ARBA" id="ARBA00004613"/>
    </source>
</evidence>
<feature type="chain" id="PRO_5041698277" description="IGFBP N-terminal domain-containing protein" evidence="5">
    <location>
        <begin position="25"/>
        <end position="137"/>
    </location>
</feature>
<dbReference type="GO" id="GO:0005520">
    <property type="term" value="F:insulin-like growth factor binding"/>
    <property type="evidence" value="ECO:0007669"/>
    <property type="project" value="InterPro"/>
</dbReference>
<keyword evidence="3 5" id="KW-0732">Signal</keyword>
<name>A0AA88Y194_PINIB</name>
<dbReference type="PANTHER" id="PTHR14186">
    <property type="entry name" value="INSULIN-LIKE GROWTH FACTOR BINDING PROTEIN-RELATED"/>
    <property type="match status" value="1"/>
</dbReference>
<feature type="domain" description="IGFBP N-terminal" evidence="6">
    <location>
        <begin position="23"/>
        <end position="103"/>
    </location>
</feature>
<gene>
    <name evidence="7" type="ORF">FSP39_000609</name>
</gene>
<dbReference type="PANTHER" id="PTHR14186:SF20">
    <property type="entry name" value="CYSTEINE-RICH MOTOR NEURON 1 PROTEIN-LIKE"/>
    <property type="match status" value="1"/>
</dbReference>
<organism evidence="7 8">
    <name type="scientific">Pinctada imbricata</name>
    <name type="common">Atlantic pearl-oyster</name>
    <name type="synonym">Pinctada martensii</name>
    <dbReference type="NCBI Taxonomy" id="66713"/>
    <lineage>
        <taxon>Eukaryota</taxon>
        <taxon>Metazoa</taxon>
        <taxon>Spiralia</taxon>
        <taxon>Lophotrochozoa</taxon>
        <taxon>Mollusca</taxon>
        <taxon>Bivalvia</taxon>
        <taxon>Autobranchia</taxon>
        <taxon>Pteriomorphia</taxon>
        <taxon>Pterioida</taxon>
        <taxon>Pterioidea</taxon>
        <taxon>Pteriidae</taxon>
        <taxon>Pinctada</taxon>
    </lineage>
</organism>
<protein>
    <recommendedName>
        <fullName evidence="6">IGFBP N-terminal domain-containing protein</fullName>
    </recommendedName>
</protein>
<dbReference type="Gene3D" id="4.10.40.20">
    <property type="match status" value="1"/>
</dbReference>
<evidence type="ECO:0000256" key="5">
    <source>
        <dbReference type="SAM" id="SignalP"/>
    </source>
</evidence>
<comment type="subcellular location">
    <subcellularLocation>
        <location evidence="1">Secreted</location>
    </subcellularLocation>
</comment>